<dbReference type="EnsemblBacteria" id="AAM72627">
    <property type="protein sequence ID" value="AAM72627"/>
    <property type="gene ID" value="CT1399"/>
</dbReference>
<feature type="domain" description="HTH HARE-type" evidence="2">
    <location>
        <begin position="4"/>
        <end position="81"/>
    </location>
</feature>
<dbReference type="KEGG" id="cte:CT1399"/>
<dbReference type="eggNOG" id="COG2958">
    <property type="taxonomic scope" value="Bacteria"/>
</dbReference>
<organism evidence="3 4">
    <name type="scientific">Chlorobaculum tepidum (strain ATCC 49652 / DSM 12025 / NBRC 103806 / TLS)</name>
    <name type="common">Chlorobium tepidum</name>
    <dbReference type="NCBI Taxonomy" id="194439"/>
    <lineage>
        <taxon>Bacteria</taxon>
        <taxon>Pseudomonadati</taxon>
        <taxon>Chlorobiota</taxon>
        <taxon>Chlorobiia</taxon>
        <taxon>Chlorobiales</taxon>
        <taxon>Chlorobiaceae</taxon>
        <taxon>Chlorobaculum</taxon>
    </lineage>
</organism>
<dbReference type="Pfam" id="PF05066">
    <property type="entry name" value="HARE-HTH"/>
    <property type="match status" value="1"/>
</dbReference>
<dbReference type="Proteomes" id="UP000001007">
    <property type="component" value="Chromosome"/>
</dbReference>
<dbReference type="AlphaFoldDB" id="Q8KCL6"/>
<evidence type="ECO:0000259" key="2">
    <source>
        <dbReference type="PROSITE" id="PS51913"/>
    </source>
</evidence>
<evidence type="ECO:0000313" key="4">
    <source>
        <dbReference type="Proteomes" id="UP000001007"/>
    </source>
</evidence>
<dbReference type="PROSITE" id="PS51913">
    <property type="entry name" value="HTH_HARE"/>
    <property type="match status" value="1"/>
</dbReference>
<protein>
    <recommendedName>
        <fullName evidence="2">HTH HARE-type domain-containing protein</fullName>
    </recommendedName>
</protein>
<dbReference type="Gene3D" id="1.10.10.1250">
    <property type="entry name" value="RNA polymerase, subunit delta, N-terminal domain"/>
    <property type="match status" value="1"/>
</dbReference>
<dbReference type="InterPro" id="IPR007759">
    <property type="entry name" value="Asxl_HARE-HTH"/>
</dbReference>
<reference evidence="3 4" key="1">
    <citation type="journal article" date="2002" name="Proc. Natl. Acad. Sci. U.S.A.">
        <title>The complete genome sequence of Chlorobium tepidum TLS, a photosynthetic, anaerobic, green-sulfur bacterium.</title>
        <authorList>
            <person name="Eisen J.A."/>
            <person name="Nelson K.E."/>
            <person name="Paulsen I.T."/>
            <person name="Heidelberg J.F."/>
            <person name="Wu M."/>
            <person name="Dodson R.J."/>
            <person name="Deboy R."/>
            <person name="Gwinn M.L."/>
            <person name="Nelson W.C."/>
            <person name="Haft D.H."/>
            <person name="Hickey E.K."/>
            <person name="Peterson J.D."/>
            <person name="Durkin A.S."/>
            <person name="Kolonay J.L."/>
            <person name="Yang F."/>
            <person name="Holt I."/>
            <person name="Umayam L.A."/>
            <person name="Mason T."/>
            <person name="Brenner M."/>
            <person name="Shea T.P."/>
            <person name="Parksey D."/>
            <person name="Nierman W.C."/>
            <person name="Feldblyum T.V."/>
            <person name="Hansen C.L."/>
            <person name="Craven M.B."/>
            <person name="Radune D."/>
            <person name="Vamathevan J."/>
            <person name="Khouri H."/>
            <person name="White O."/>
            <person name="Gruber T.M."/>
            <person name="Ketchum K.A."/>
            <person name="Venter J.C."/>
            <person name="Tettelin H."/>
            <person name="Bryant D.A."/>
            <person name="Fraser C.M."/>
        </authorList>
    </citation>
    <scope>NUCLEOTIDE SEQUENCE [LARGE SCALE GENOMIC DNA]</scope>
    <source>
        <strain evidence="4">ATCC 49652 / DSM 12025 / NBRC 103806 / TLS</strain>
    </source>
</reference>
<evidence type="ECO:0000256" key="1">
    <source>
        <dbReference type="ARBA" id="ARBA00023163"/>
    </source>
</evidence>
<dbReference type="RefSeq" id="WP_010933066.1">
    <property type="nucleotide sequence ID" value="NC_002932.3"/>
</dbReference>
<dbReference type="HOGENOM" id="CLU_074541_1_0_10"/>
<dbReference type="OrthoDB" id="5289528at2"/>
<proteinExistence type="predicted"/>
<dbReference type="InterPro" id="IPR038087">
    <property type="entry name" value="RNAP_delta_N_dom_sf"/>
</dbReference>
<accession>Q8KCL6</accession>
<dbReference type="EMBL" id="AE006470">
    <property type="protein sequence ID" value="AAM72627.1"/>
    <property type="molecule type" value="Genomic_DNA"/>
</dbReference>
<name>Q8KCL6_CHLTE</name>
<gene>
    <name evidence="3" type="ordered locus">CT1399</name>
</gene>
<keyword evidence="1" id="KW-0804">Transcription</keyword>
<keyword evidence="4" id="KW-1185">Reference proteome</keyword>
<dbReference type="GO" id="GO:0006355">
    <property type="term" value="P:regulation of DNA-templated transcription"/>
    <property type="evidence" value="ECO:0007669"/>
    <property type="project" value="InterPro"/>
</dbReference>
<sequence length="322" mass="37573">MAVYSFLDLAYDVLKVATQPLTYQEVWQAGKENGLTDKIKTSGKTPWQSLGAQLYVEVRDNEDSRFMKVGKRPARFFLKDRAAELASDAVAKIEKEESKKKEKKTAYHERDIHPLLTYFAYANPSFNRGRSIFTKTIFHERSQRSGYNEWIHPDIVGFYLPLDDWRPDVIEFNRLSDNNSLKLFSFEVKKSLTKANYREAYFQAVSNSSWAHEGYLVAAEILQDDEFLAELERLASSFGIGIIHLDPIDIDSSSILYPARVRDILDWETINKLCEQNTDFEKFLQDVKIDFESKRIHRAEFDEIVKDIRKYIREKLKIEPEA</sequence>
<dbReference type="STRING" id="194439.CT1399"/>
<evidence type="ECO:0000313" key="3">
    <source>
        <dbReference type="EMBL" id="AAM72627.1"/>
    </source>
</evidence>